<protein>
    <submittedName>
        <fullName evidence="4">Ankyrin repeat-containing domain protein</fullName>
    </submittedName>
</protein>
<evidence type="ECO:0000256" key="3">
    <source>
        <dbReference type="PROSITE-ProRule" id="PRU00023"/>
    </source>
</evidence>
<dbReference type="SMART" id="SM00248">
    <property type="entry name" value="ANK"/>
    <property type="match status" value="9"/>
</dbReference>
<feature type="repeat" description="ANK" evidence="3">
    <location>
        <begin position="175"/>
        <end position="207"/>
    </location>
</feature>
<keyword evidence="1" id="KW-0677">Repeat</keyword>
<gene>
    <name evidence="4" type="ORF">BJX66DRAFT_92550</name>
</gene>
<dbReference type="Gene3D" id="1.25.40.20">
    <property type="entry name" value="Ankyrin repeat-containing domain"/>
    <property type="match status" value="2"/>
</dbReference>
<evidence type="ECO:0000313" key="4">
    <source>
        <dbReference type="EMBL" id="KAL2797433.1"/>
    </source>
</evidence>
<keyword evidence="2 3" id="KW-0040">ANK repeat</keyword>
<dbReference type="PANTHER" id="PTHR24198:SF165">
    <property type="entry name" value="ANKYRIN REPEAT-CONTAINING PROTEIN-RELATED"/>
    <property type="match status" value="1"/>
</dbReference>
<dbReference type="InterPro" id="IPR036770">
    <property type="entry name" value="Ankyrin_rpt-contain_sf"/>
</dbReference>
<organism evidence="4 5">
    <name type="scientific">Aspergillus keveii</name>
    <dbReference type="NCBI Taxonomy" id="714993"/>
    <lineage>
        <taxon>Eukaryota</taxon>
        <taxon>Fungi</taxon>
        <taxon>Dikarya</taxon>
        <taxon>Ascomycota</taxon>
        <taxon>Pezizomycotina</taxon>
        <taxon>Eurotiomycetes</taxon>
        <taxon>Eurotiomycetidae</taxon>
        <taxon>Eurotiales</taxon>
        <taxon>Aspergillaceae</taxon>
        <taxon>Aspergillus</taxon>
        <taxon>Aspergillus subgen. Nidulantes</taxon>
    </lineage>
</organism>
<dbReference type="PROSITE" id="PS50297">
    <property type="entry name" value="ANK_REP_REGION"/>
    <property type="match status" value="1"/>
</dbReference>
<accession>A0ABR4GEJ3</accession>
<dbReference type="PANTHER" id="PTHR24198">
    <property type="entry name" value="ANKYRIN REPEAT AND PROTEIN KINASE DOMAIN-CONTAINING PROTEIN"/>
    <property type="match status" value="1"/>
</dbReference>
<dbReference type="InterPro" id="IPR002110">
    <property type="entry name" value="Ankyrin_rpt"/>
</dbReference>
<evidence type="ECO:0000256" key="1">
    <source>
        <dbReference type="ARBA" id="ARBA00022737"/>
    </source>
</evidence>
<evidence type="ECO:0000313" key="5">
    <source>
        <dbReference type="Proteomes" id="UP001610563"/>
    </source>
</evidence>
<evidence type="ECO:0000256" key="2">
    <source>
        <dbReference type="ARBA" id="ARBA00023043"/>
    </source>
</evidence>
<dbReference type="PROSITE" id="PS50088">
    <property type="entry name" value="ANK_REPEAT"/>
    <property type="match status" value="2"/>
</dbReference>
<reference evidence="4 5" key="1">
    <citation type="submission" date="2024-07" db="EMBL/GenBank/DDBJ databases">
        <title>Section-level genome sequencing and comparative genomics of Aspergillus sections Usti and Cavernicolus.</title>
        <authorList>
            <consortium name="Lawrence Berkeley National Laboratory"/>
            <person name="Nybo J.L."/>
            <person name="Vesth T.C."/>
            <person name="Theobald S."/>
            <person name="Frisvad J.C."/>
            <person name="Larsen T.O."/>
            <person name="Kjaerboelling I."/>
            <person name="Rothschild-Mancinelli K."/>
            <person name="Lyhne E.K."/>
            <person name="Kogle M.E."/>
            <person name="Barry K."/>
            <person name="Clum A."/>
            <person name="Na H."/>
            <person name="Ledsgaard L."/>
            <person name="Lin J."/>
            <person name="Lipzen A."/>
            <person name="Kuo A."/>
            <person name="Riley R."/>
            <person name="Mondo S."/>
            <person name="Labutti K."/>
            <person name="Haridas S."/>
            <person name="Pangalinan J."/>
            <person name="Salamov A.A."/>
            <person name="Simmons B.A."/>
            <person name="Magnuson J.K."/>
            <person name="Chen J."/>
            <person name="Drula E."/>
            <person name="Henrissat B."/>
            <person name="Wiebenga A."/>
            <person name="Lubbers R.J."/>
            <person name="Gomes A.C."/>
            <person name="Makela M.R."/>
            <person name="Stajich J."/>
            <person name="Grigoriev I.V."/>
            <person name="Mortensen U.H."/>
            <person name="De Vries R.P."/>
            <person name="Baker S.E."/>
            <person name="Andersen M.R."/>
        </authorList>
    </citation>
    <scope>NUCLEOTIDE SEQUENCE [LARGE SCALE GENOMIC DNA]</scope>
    <source>
        <strain evidence="4 5">CBS 209.92</strain>
    </source>
</reference>
<comment type="caution">
    <text evidence="4">The sequence shown here is derived from an EMBL/GenBank/DDBJ whole genome shotgun (WGS) entry which is preliminary data.</text>
</comment>
<name>A0ABR4GEJ3_9EURO</name>
<keyword evidence="5" id="KW-1185">Reference proteome</keyword>
<dbReference type="Proteomes" id="UP001610563">
    <property type="component" value="Unassembled WGS sequence"/>
</dbReference>
<dbReference type="Pfam" id="PF12796">
    <property type="entry name" value="Ank_2"/>
    <property type="match status" value="1"/>
</dbReference>
<proteinExistence type="predicted"/>
<feature type="repeat" description="ANK" evidence="3">
    <location>
        <begin position="142"/>
        <end position="174"/>
    </location>
</feature>
<sequence>MLTGSDTGESSHKIPRAGAPGQLLSLVLYMASNKLTGDFDASEVIRGIRRLAGPNALGISYQNQTPTVRASLETLLSGAVSDSNIRLVKELLNLGTPPDVRVKLNYGRHKMLLHVAVDNQHSEIGWLVLRAGAEPNGAASPFRVTPLQIAADRANHDLVRLLLSYEAYPNLISKSQSTALRLAVSKRRPDIDSLLLKAGADVNAPGGGRITVLQSTVIVDRLDLAEMLLGAGADVNALRRSPNGPETALHDAARLGRLGFVKTFLERAAIADDSRCWELPILAAAKSKSVAIVRRLLEYKYAGNAAEEAERYSIQTALYAAVHSGKIEGIEHLLARAASVNALTSAYTSRLLPEAARTSPLELIKRLLDAGCDVNASGTGRRDEAAI</sequence>
<dbReference type="EMBL" id="JBFTWV010000019">
    <property type="protein sequence ID" value="KAL2797433.1"/>
    <property type="molecule type" value="Genomic_DNA"/>
</dbReference>
<dbReference type="SUPFAM" id="SSF48403">
    <property type="entry name" value="Ankyrin repeat"/>
    <property type="match status" value="1"/>
</dbReference>